<name>A0A4S4ANU1_9RHOO</name>
<evidence type="ECO:0000313" key="2">
    <source>
        <dbReference type="Proteomes" id="UP000308430"/>
    </source>
</evidence>
<dbReference type="Proteomes" id="UP000308430">
    <property type="component" value="Unassembled WGS sequence"/>
</dbReference>
<dbReference type="RefSeq" id="WP_136350361.1">
    <property type="nucleotide sequence ID" value="NZ_SSOC01000011.1"/>
</dbReference>
<evidence type="ECO:0000313" key="1">
    <source>
        <dbReference type="EMBL" id="THF60798.1"/>
    </source>
</evidence>
<dbReference type="AlphaFoldDB" id="A0A4S4ANU1"/>
<sequence length="132" mass="14858">MLAGSLRASRSGGQLPQTLEDYSIKFSGEIDVANEDHLWIYKIPCCVISEGKISFDFVGVKDGCKFTGHCIANERSPQKYSGLGKFQYEGYEAYESPIEVSIKLEDIFLEISGKWLEDGVEYRMDGELEKNL</sequence>
<comment type="caution">
    <text evidence="1">The sequence shown here is derived from an EMBL/GenBank/DDBJ whole genome shotgun (WGS) entry which is preliminary data.</text>
</comment>
<dbReference type="EMBL" id="SSOC01000011">
    <property type="protein sequence ID" value="THF60798.1"/>
    <property type="molecule type" value="Genomic_DNA"/>
</dbReference>
<keyword evidence="2" id="KW-1185">Reference proteome</keyword>
<reference evidence="1 2" key="1">
    <citation type="submission" date="2019-04" db="EMBL/GenBank/DDBJ databases">
        <title>Azoarcus nasutitermitis sp. nov. isolated from termite nest.</title>
        <authorList>
            <person name="Lin S.-Y."/>
            <person name="Hameed A."/>
            <person name="Hsu Y.-H."/>
            <person name="Young C.-C."/>
        </authorList>
    </citation>
    <scope>NUCLEOTIDE SEQUENCE [LARGE SCALE GENOMIC DNA]</scope>
    <source>
        <strain evidence="1 2">CC-YHH838</strain>
    </source>
</reference>
<organism evidence="1 2">
    <name type="scientific">Pseudothauera nasutitermitis</name>
    <dbReference type="NCBI Taxonomy" id="2565930"/>
    <lineage>
        <taxon>Bacteria</taxon>
        <taxon>Pseudomonadati</taxon>
        <taxon>Pseudomonadota</taxon>
        <taxon>Betaproteobacteria</taxon>
        <taxon>Rhodocyclales</taxon>
        <taxon>Zoogloeaceae</taxon>
        <taxon>Pseudothauera</taxon>
    </lineage>
</organism>
<accession>A0A4S4ANU1</accession>
<proteinExistence type="predicted"/>
<gene>
    <name evidence="1" type="ORF">E6C76_21710</name>
</gene>
<protein>
    <submittedName>
        <fullName evidence="1">Uncharacterized protein</fullName>
    </submittedName>
</protein>